<reference evidence="1" key="1">
    <citation type="submission" date="2023-10" db="EMBL/GenBank/DDBJ databases">
        <authorList>
            <person name="Chen Y."/>
            <person name="Shah S."/>
            <person name="Dougan E. K."/>
            <person name="Thang M."/>
            <person name="Chan C."/>
        </authorList>
    </citation>
    <scope>NUCLEOTIDE SEQUENCE [LARGE SCALE GENOMIC DNA]</scope>
</reference>
<evidence type="ECO:0008006" key="3">
    <source>
        <dbReference type="Google" id="ProtNLM"/>
    </source>
</evidence>
<proteinExistence type="predicted"/>
<protein>
    <recommendedName>
        <fullName evidence="3">AB hydrolase-1 domain-containing protein</fullName>
    </recommendedName>
</protein>
<evidence type="ECO:0000313" key="1">
    <source>
        <dbReference type="EMBL" id="CAK0826589.1"/>
    </source>
</evidence>
<dbReference type="EMBL" id="CAUYUJ010009369">
    <property type="protein sequence ID" value="CAK0826589.1"/>
    <property type="molecule type" value="Genomic_DNA"/>
</dbReference>
<gene>
    <name evidence="1" type="ORF">PCOR1329_LOCUS26379</name>
</gene>
<name>A0ABN9S490_9DINO</name>
<accession>A0ABN9S490</accession>
<comment type="caution">
    <text evidence="1">The sequence shown here is derived from an EMBL/GenBank/DDBJ whole genome shotgun (WGS) entry which is preliminary data.</text>
</comment>
<dbReference type="InterPro" id="IPR029058">
    <property type="entry name" value="AB_hydrolase_fold"/>
</dbReference>
<organism evidence="1 2">
    <name type="scientific">Prorocentrum cordatum</name>
    <dbReference type="NCBI Taxonomy" id="2364126"/>
    <lineage>
        <taxon>Eukaryota</taxon>
        <taxon>Sar</taxon>
        <taxon>Alveolata</taxon>
        <taxon>Dinophyceae</taxon>
        <taxon>Prorocentrales</taxon>
        <taxon>Prorocentraceae</taxon>
        <taxon>Prorocentrum</taxon>
    </lineage>
</organism>
<keyword evidence="2" id="KW-1185">Reference proteome</keyword>
<dbReference type="PANTHER" id="PTHR42103">
    <property type="entry name" value="ALPHA/BETA-HYDROLASES SUPERFAMILY PROTEIN"/>
    <property type="match status" value="1"/>
</dbReference>
<dbReference type="Proteomes" id="UP001189429">
    <property type="component" value="Unassembled WGS sequence"/>
</dbReference>
<dbReference type="Gene3D" id="3.40.50.1820">
    <property type="entry name" value="alpha/beta hydrolase"/>
    <property type="match status" value="1"/>
</dbReference>
<dbReference type="PANTHER" id="PTHR42103:SF2">
    <property type="entry name" value="AB HYDROLASE-1 DOMAIN-CONTAINING PROTEIN"/>
    <property type="match status" value="1"/>
</dbReference>
<sequence>MRGGGREEAVRIPLPGGGEVCAKVVVQRSPVVVIATHPWGPLGGCMDDPHCRTVCGVMGEAGCSTARFNFRGGLGTGSSSIADVRAVAEWFTRPRPGESEALAAQVLLVGYSYGSLIAGAAAAEIPECIGFCLLGPPLGYTWALYLFNSASILRRVRESAGKPKLLVVGSSDQFCSAPQFRSFVETLPDPKESHVLEGVDHFGYFRLAQQMLTRWITDAFGAPDLPTFARVGPTTS</sequence>
<evidence type="ECO:0000313" key="2">
    <source>
        <dbReference type="Proteomes" id="UP001189429"/>
    </source>
</evidence>
<dbReference type="SUPFAM" id="SSF53474">
    <property type="entry name" value="alpha/beta-Hydrolases"/>
    <property type="match status" value="1"/>
</dbReference>